<evidence type="ECO:0000256" key="1">
    <source>
        <dbReference type="SAM" id="MobiDB-lite"/>
    </source>
</evidence>
<feature type="compositionally biased region" description="Low complexity" evidence="1">
    <location>
        <begin position="73"/>
        <end position="95"/>
    </location>
</feature>
<keyword evidence="3" id="KW-1185">Reference proteome</keyword>
<dbReference type="EMBL" id="JAUSUB010000001">
    <property type="protein sequence ID" value="MDQ0268410.1"/>
    <property type="molecule type" value="Genomic_DNA"/>
</dbReference>
<sequence>MKGLIQLKNKVFAVAVASGILLSACGMNNDNNLNDTAVRAPDVNEPTRVNYNNRDYNGDRHEPNIDHNIHTRNVVNKNNNDNNNDNNNNNNNNNNKMVVADKAADKVADMEEVKRANVIVTDNNAYVAATLQGGKNQELTKDIERKISDQIKSVDQDIEQVYVSVNPDFYNRVDTYANDIRNGKPVKGFFEEFNETVRRMFPNRE</sequence>
<reference evidence="2 3" key="1">
    <citation type="submission" date="2023-07" db="EMBL/GenBank/DDBJ databases">
        <title>Genomic Encyclopedia of Type Strains, Phase IV (KMG-IV): sequencing the most valuable type-strain genomes for metagenomic binning, comparative biology and taxonomic classification.</title>
        <authorList>
            <person name="Goeker M."/>
        </authorList>
    </citation>
    <scope>NUCLEOTIDE SEQUENCE [LARGE SCALE GENOMIC DNA]</scope>
    <source>
        <strain evidence="2 3">DSM 23494</strain>
    </source>
</reference>
<gene>
    <name evidence="2" type="ORF">J2S17_000279</name>
</gene>
<feature type="region of interest" description="Disordered" evidence="1">
    <location>
        <begin position="43"/>
        <end position="95"/>
    </location>
</feature>
<keyword evidence="2" id="KW-0449">Lipoprotein</keyword>
<proteinExistence type="predicted"/>
<organism evidence="2 3">
    <name type="scientific">Cytobacillus purgationiresistens</name>
    <dbReference type="NCBI Taxonomy" id="863449"/>
    <lineage>
        <taxon>Bacteria</taxon>
        <taxon>Bacillati</taxon>
        <taxon>Bacillota</taxon>
        <taxon>Bacilli</taxon>
        <taxon>Bacillales</taxon>
        <taxon>Bacillaceae</taxon>
        <taxon>Cytobacillus</taxon>
    </lineage>
</organism>
<dbReference type="Proteomes" id="UP001238088">
    <property type="component" value="Unassembled WGS sequence"/>
</dbReference>
<dbReference type="InterPro" id="IPR019076">
    <property type="entry name" value="Spore_lipoprot_YhcN/YlaJ-like"/>
</dbReference>
<dbReference type="NCBIfam" id="TIGR02898">
    <property type="entry name" value="spore_YhcN_YlaJ"/>
    <property type="match status" value="1"/>
</dbReference>
<dbReference type="Pfam" id="PF09580">
    <property type="entry name" value="Spore_YhcN_YlaJ"/>
    <property type="match status" value="1"/>
</dbReference>
<feature type="compositionally biased region" description="Basic and acidic residues" evidence="1">
    <location>
        <begin position="56"/>
        <end position="69"/>
    </location>
</feature>
<evidence type="ECO:0000313" key="3">
    <source>
        <dbReference type="Proteomes" id="UP001238088"/>
    </source>
</evidence>
<protein>
    <submittedName>
        <fullName evidence="2">YhcN/YlaJ family sporulation lipoprotein</fullName>
    </submittedName>
</protein>
<evidence type="ECO:0000313" key="2">
    <source>
        <dbReference type="EMBL" id="MDQ0268410.1"/>
    </source>
</evidence>
<dbReference type="RefSeq" id="WP_307471138.1">
    <property type="nucleotide sequence ID" value="NZ_JAUSUB010000001.1"/>
</dbReference>
<dbReference type="PROSITE" id="PS51257">
    <property type="entry name" value="PROKAR_LIPOPROTEIN"/>
    <property type="match status" value="1"/>
</dbReference>
<accession>A0ABU0ABJ7</accession>
<comment type="caution">
    <text evidence="2">The sequence shown here is derived from an EMBL/GenBank/DDBJ whole genome shotgun (WGS) entry which is preliminary data.</text>
</comment>
<name>A0ABU0ABJ7_9BACI</name>
<dbReference type="InterPro" id="IPR014247">
    <property type="entry name" value="Spore_lipoprot_YhcN/YlaJ"/>
</dbReference>